<reference evidence="1 2" key="1">
    <citation type="submission" date="2016-11" db="EMBL/GenBank/DDBJ databases">
        <authorList>
            <person name="Jaros S."/>
            <person name="Januszkiewicz K."/>
            <person name="Wedrychowicz H."/>
        </authorList>
    </citation>
    <scope>NUCLEOTIDE SEQUENCE [LARGE SCALE GENOMIC DNA]</scope>
    <source>
        <strain evidence="1 2">GAS499</strain>
    </source>
</reference>
<dbReference type="AlphaFoldDB" id="A0A1M6VSF1"/>
<evidence type="ECO:0000313" key="2">
    <source>
        <dbReference type="Proteomes" id="UP000189935"/>
    </source>
</evidence>
<dbReference type="EMBL" id="LT670844">
    <property type="protein sequence ID" value="SHK84467.1"/>
    <property type="molecule type" value="Genomic_DNA"/>
</dbReference>
<sequence>MGKRRLYAVAAIVHKAAGTTFPVRAAFAVTLLVVASSPDVVAAIPLTPFRYEAQAQRHCPDDTVVWLDFRKGVYYAKGQRYYARGFHGSFVCRNEARGSRYRRSLGLR</sequence>
<gene>
    <name evidence="1" type="ORF">SAMN05444159_4341</name>
</gene>
<dbReference type="Proteomes" id="UP000189935">
    <property type="component" value="Chromosome I"/>
</dbReference>
<organism evidence="1 2">
    <name type="scientific">Bradyrhizobium lablabi</name>
    <dbReference type="NCBI Taxonomy" id="722472"/>
    <lineage>
        <taxon>Bacteria</taxon>
        <taxon>Pseudomonadati</taxon>
        <taxon>Pseudomonadota</taxon>
        <taxon>Alphaproteobacteria</taxon>
        <taxon>Hyphomicrobiales</taxon>
        <taxon>Nitrobacteraceae</taxon>
        <taxon>Bradyrhizobium</taxon>
    </lineage>
</organism>
<protein>
    <submittedName>
        <fullName evidence="1">Uncharacterized protein</fullName>
    </submittedName>
</protein>
<evidence type="ECO:0000313" key="1">
    <source>
        <dbReference type="EMBL" id="SHK84467.1"/>
    </source>
</evidence>
<name>A0A1M6VSF1_9BRAD</name>
<accession>A0A1M6VSF1</accession>
<proteinExistence type="predicted"/>